<protein>
    <submittedName>
        <fullName evidence="1">Sigma-G inhibitor, Gin</fullName>
    </submittedName>
</protein>
<dbReference type="Pfam" id="PF10764">
    <property type="entry name" value="Gin"/>
    <property type="match status" value="1"/>
</dbReference>
<keyword evidence="2" id="KW-1185">Reference proteome</keyword>
<dbReference type="AlphaFoldDB" id="A0A4Y8IJY1"/>
<comment type="caution">
    <text evidence="1">The sequence shown here is derived from an EMBL/GenBank/DDBJ whole genome shotgun (WGS) entry which is preliminary data.</text>
</comment>
<proteinExistence type="predicted"/>
<accession>A0A4Y8IJY1</accession>
<reference evidence="1 2" key="1">
    <citation type="submission" date="2019-03" db="EMBL/GenBank/DDBJ databases">
        <authorList>
            <person name="He R.-H."/>
        </authorList>
    </citation>
    <scope>NUCLEOTIDE SEQUENCE [LARGE SCALE GENOMIC DNA]</scope>
    <source>
        <strain evidence="2">SH 714</strain>
    </source>
</reference>
<sequence>MEQKSMKQCKICEEWKNEGIYLLISFICSDCEKEILDTDPQDERYQYYIDRMKRSHVSSLLIQ</sequence>
<evidence type="ECO:0000313" key="1">
    <source>
        <dbReference type="EMBL" id="TFB21061.1"/>
    </source>
</evidence>
<evidence type="ECO:0000313" key="2">
    <source>
        <dbReference type="Proteomes" id="UP000297975"/>
    </source>
</evidence>
<name>A0A4Y8IJY1_9BACI</name>
<organism evidence="1 2">
    <name type="scientific">Filobacillus milosensis</name>
    <dbReference type="NCBI Taxonomy" id="94137"/>
    <lineage>
        <taxon>Bacteria</taxon>
        <taxon>Bacillati</taxon>
        <taxon>Bacillota</taxon>
        <taxon>Bacilli</taxon>
        <taxon>Bacillales</taxon>
        <taxon>Bacillaceae</taxon>
        <taxon>Filobacillus</taxon>
    </lineage>
</organism>
<dbReference type="OrthoDB" id="2886653at2"/>
<dbReference type="InterPro" id="IPR019700">
    <property type="entry name" value="Sigma-G_inhibitor_Gin"/>
</dbReference>
<dbReference type="Proteomes" id="UP000297975">
    <property type="component" value="Unassembled WGS sequence"/>
</dbReference>
<gene>
    <name evidence="1" type="ORF">E3U55_09555</name>
</gene>
<dbReference type="RefSeq" id="WP_134340202.1">
    <property type="nucleotide sequence ID" value="NZ_SOPW01000009.1"/>
</dbReference>
<dbReference type="EMBL" id="SOPW01000009">
    <property type="protein sequence ID" value="TFB21061.1"/>
    <property type="molecule type" value="Genomic_DNA"/>
</dbReference>